<proteinExistence type="predicted"/>
<dbReference type="GO" id="GO:0005840">
    <property type="term" value="C:ribosome"/>
    <property type="evidence" value="ECO:0007669"/>
    <property type="project" value="UniProtKB-KW"/>
</dbReference>
<dbReference type="AlphaFoldDB" id="A0AAV4TDI6"/>
<evidence type="ECO:0000313" key="1">
    <source>
        <dbReference type="EMBL" id="GIY42048.1"/>
    </source>
</evidence>
<dbReference type="Proteomes" id="UP001054837">
    <property type="component" value="Unassembled WGS sequence"/>
</dbReference>
<keyword evidence="1" id="KW-0687">Ribonucleoprotein</keyword>
<evidence type="ECO:0000313" key="2">
    <source>
        <dbReference type="Proteomes" id="UP001054837"/>
    </source>
</evidence>
<protein>
    <submittedName>
        <fullName evidence="1">39S ribosomal protein L46, mitochondrial</fullName>
    </submittedName>
</protein>
<accession>A0AAV4TDI6</accession>
<reference evidence="1 2" key="1">
    <citation type="submission" date="2021-06" db="EMBL/GenBank/DDBJ databases">
        <title>Caerostris darwini draft genome.</title>
        <authorList>
            <person name="Kono N."/>
            <person name="Arakawa K."/>
        </authorList>
    </citation>
    <scope>NUCLEOTIDE SEQUENCE [LARGE SCALE GENOMIC DNA]</scope>
</reference>
<dbReference type="EMBL" id="BPLQ01009141">
    <property type="protein sequence ID" value="GIY42048.1"/>
    <property type="molecule type" value="Genomic_DNA"/>
</dbReference>
<sequence>VFFFKAQLLEKNLEFLNINFTDTTNDILWLTHSELNEVLQADYGKAVQTFLFPDTFDVDSDKEQASANNFSEDIEPAMKTSAVN</sequence>
<comment type="caution">
    <text evidence="1">The sequence shown here is derived from an EMBL/GenBank/DDBJ whole genome shotgun (WGS) entry which is preliminary data.</text>
</comment>
<organism evidence="1 2">
    <name type="scientific">Caerostris darwini</name>
    <dbReference type="NCBI Taxonomy" id="1538125"/>
    <lineage>
        <taxon>Eukaryota</taxon>
        <taxon>Metazoa</taxon>
        <taxon>Ecdysozoa</taxon>
        <taxon>Arthropoda</taxon>
        <taxon>Chelicerata</taxon>
        <taxon>Arachnida</taxon>
        <taxon>Araneae</taxon>
        <taxon>Araneomorphae</taxon>
        <taxon>Entelegynae</taxon>
        <taxon>Araneoidea</taxon>
        <taxon>Araneidae</taxon>
        <taxon>Caerostris</taxon>
    </lineage>
</organism>
<gene>
    <name evidence="1" type="primary">MRPL46</name>
    <name evidence="1" type="ORF">CDAR_403861</name>
</gene>
<name>A0AAV4TDI6_9ARAC</name>
<keyword evidence="2" id="KW-1185">Reference proteome</keyword>
<dbReference type="Gene3D" id="3.90.79.10">
    <property type="entry name" value="Nucleoside Triphosphate Pyrophosphohydrolase"/>
    <property type="match status" value="1"/>
</dbReference>
<keyword evidence="1" id="KW-0689">Ribosomal protein</keyword>
<feature type="non-terminal residue" evidence="1">
    <location>
        <position position="1"/>
    </location>
</feature>